<feature type="region of interest" description="Disordered" evidence="11">
    <location>
        <begin position="297"/>
        <end position="350"/>
    </location>
</feature>
<dbReference type="GO" id="GO:0005634">
    <property type="term" value="C:nucleus"/>
    <property type="evidence" value="ECO:0007669"/>
    <property type="project" value="UniProtKB-SubCell"/>
</dbReference>
<dbReference type="PANTHER" id="PTHR45339">
    <property type="entry name" value="HYBRID SIGNAL TRANSDUCTION HISTIDINE KINASE J"/>
    <property type="match status" value="1"/>
</dbReference>
<feature type="compositionally biased region" description="Low complexity" evidence="11">
    <location>
        <begin position="123"/>
        <end position="154"/>
    </location>
</feature>
<dbReference type="Gene3D" id="1.10.10.10">
    <property type="entry name" value="Winged helix-like DNA-binding domain superfamily/Winged helix DNA-binding domain"/>
    <property type="match status" value="1"/>
</dbReference>
<dbReference type="AlphaFoldDB" id="A0A8S0VUZ9"/>
<evidence type="ECO:0000256" key="3">
    <source>
        <dbReference type="ARBA" id="ARBA00023012"/>
    </source>
</evidence>
<feature type="compositionally biased region" description="Low complexity" evidence="11">
    <location>
        <begin position="782"/>
        <end position="807"/>
    </location>
</feature>
<feature type="compositionally biased region" description="Low complexity" evidence="11">
    <location>
        <begin position="1229"/>
        <end position="1243"/>
    </location>
</feature>
<feature type="compositionally biased region" description="Low complexity" evidence="11">
    <location>
        <begin position="949"/>
        <end position="969"/>
    </location>
</feature>
<keyword evidence="4" id="KW-0805">Transcription regulation</keyword>
<feature type="region of interest" description="Disordered" evidence="11">
    <location>
        <begin position="1"/>
        <end position="194"/>
    </location>
</feature>
<feature type="region of interest" description="Disordered" evidence="11">
    <location>
        <begin position="598"/>
        <end position="631"/>
    </location>
</feature>
<feature type="compositionally biased region" description="Low complexity" evidence="11">
    <location>
        <begin position="491"/>
        <end position="500"/>
    </location>
</feature>
<dbReference type="GO" id="GO:0003700">
    <property type="term" value="F:DNA-binding transcription factor activity"/>
    <property type="evidence" value="ECO:0007669"/>
    <property type="project" value="InterPro"/>
</dbReference>
<accession>A0A8S0VUZ9</accession>
<dbReference type="CDD" id="cd17546">
    <property type="entry name" value="REC_hyHK_CKI1_RcsC-like"/>
    <property type="match status" value="1"/>
</dbReference>
<feature type="compositionally biased region" description="Polar residues" evidence="11">
    <location>
        <begin position="1138"/>
        <end position="1161"/>
    </location>
</feature>
<name>A0A8S0VUZ9_CYCAE</name>
<feature type="region of interest" description="Disordered" evidence="11">
    <location>
        <begin position="907"/>
        <end position="971"/>
    </location>
</feature>
<evidence type="ECO:0000259" key="12">
    <source>
        <dbReference type="PROSITE" id="PS50110"/>
    </source>
</evidence>
<feature type="region of interest" description="Disordered" evidence="11">
    <location>
        <begin position="536"/>
        <end position="560"/>
    </location>
</feature>
<dbReference type="InterPro" id="IPR011006">
    <property type="entry name" value="CheY-like_superfamily"/>
</dbReference>
<dbReference type="EMBL" id="CACVBS010000101">
    <property type="protein sequence ID" value="CAA7271170.1"/>
    <property type="molecule type" value="Genomic_DNA"/>
</dbReference>
<dbReference type="InterPro" id="IPR001789">
    <property type="entry name" value="Sig_transdc_resp-reg_receiver"/>
</dbReference>
<evidence type="ECO:0000256" key="10">
    <source>
        <dbReference type="SAM" id="Coils"/>
    </source>
</evidence>
<evidence type="ECO:0000256" key="9">
    <source>
        <dbReference type="PROSITE-ProRule" id="PRU00169"/>
    </source>
</evidence>
<dbReference type="Pfam" id="PF00072">
    <property type="entry name" value="Response_reg"/>
    <property type="match status" value="1"/>
</dbReference>
<dbReference type="SMART" id="SM00415">
    <property type="entry name" value="HSF"/>
    <property type="match status" value="1"/>
</dbReference>
<evidence type="ECO:0000256" key="4">
    <source>
        <dbReference type="ARBA" id="ARBA00023015"/>
    </source>
</evidence>
<feature type="compositionally biased region" description="Polar residues" evidence="11">
    <location>
        <begin position="58"/>
        <end position="71"/>
    </location>
</feature>
<feature type="compositionally biased region" description="Low complexity" evidence="11">
    <location>
        <begin position="419"/>
        <end position="429"/>
    </location>
</feature>
<evidence type="ECO:0000256" key="7">
    <source>
        <dbReference type="ARBA" id="ARBA00023242"/>
    </source>
</evidence>
<feature type="compositionally biased region" description="Low complexity" evidence="11">
    <location>
        <begin position="1"/>
        <end position="30"/>
    </location>
</feature>
<sequence length="1268" mass="134465">MDQIQNSSPFNNNSLPPSASTANNSSASANQARQIHNQQRLLVQQQQQQLYNLLPGPSQLQTSPTSYSPSNTLPPIPTSSAQQQQQYFSSEGLSSPTHTTPPNSATWPLQRTSNSREELHPRQQQQQQQQQYLAQQQARAQHQQQEAQAQAQAQSHPPIKREPMSYSAKDDKSAVASSSGSNGNPARGTEDPMPSTSDFVKKLYKMLEDPAFQSVVCWGPLGDCFVVKDMNEFTKSILPRMFKHSNFASFVRQLNKYDFHKVKNTDDNQFGEHSWTFRHPDFHADRRDALENIKRKVPAARKPTALSSSSALPPHSSAGHPYANGRRSSSPPSLHPAAYPGVHPGHPHYNATTAQLTSEIQRLKEEGDDLRGRIRNLERNYESVLVEMVGFQRGMAQQDGLMQSLIAYFLGSESGKLKASSNNNGASGSQLSPSTSRLQQTGSQPTPQQQLQAQIHSQLQQSQHAQAALQAQLSAVRERRASIEAAEGAPQSQQVQVQAQQAQQQSQGSLAGALGGLGQISDQNPFLPPQTVQRILSGAPAGGLGNNLDPGGGQGGGRMTPDILGRATLLQMSELSRRAAYLNAQGIQAGQGAEGGRLWAGMNFPPSSGGEGSGSGGQGPIQPQGPDGQKLTRAEALAQIRDLHRERLSQGGWANAPAPSVPLGLGGVGAVGGVGSVGLGGVQISGQQRLGQRRSMSEERMAYAQQQQQQGQPGQGGEMMQVDPQEAEDERGRRARRRQSEGGVGLRGSSSGLSLGPSGEGGDGSQAQSPEEYVMPSPPPNSAAASGQGTASGSPQQQAQQQRQQSGMPNPWASLMNMNLNFANASGSGGPGGPFIVDSQPYNGPTASSGGVPGFSMDDENNGLTHEGLQVYTVGHLLPRGVGMGGAEDARGSWSFDASGLAAGGMLGSMEGGNQGGEQQQYASGSYAGDDGEEEVVRPTPSNALVPGASSHSMAESSSAASSSTTGASRKLRVRRSTFVPGWAVPPRVLLVDDDAVSRKLSSKFLKVFGCTIDVAVDGIGAVNKMNLEKYDLVLMDIVMPKLDGVSATNLIRKFDQGTPIISMTSNSKPNEIMTYYSSGMNDILPKPFTKEGLLDMLEKHLMHLKVIQQLSKVPRSIGVPPLSDANFEQALTTSANSYMQQQGQSSNLIEGPSGSSSSDPNAGGVVSAPSPFNFNFNFGDGEDDGRINPLAGMGLTDEQYSMILQNIVNGDGFMGIPDDIANGGNPSGSGLVEVPVGVSVGGSEKRPLDDPSEDGRDGKRGRFEVIE</sequence>
<dbReference type="InterPro" id="IPR036388">
    <property type="entry name" value="WH-like_DNA-bd_sf"/>
</dbReference>
<keyword evidence="3" id="KW-0902">Two-component regulatory system</keyword>
<dbReference type="PROSITE" id="PS00434">
    <property type="entry name" value="HSF_DOMAIN"/>
    <property type="match status" value="1"/>
</dbReference>
<feature type="region of interest" description="Disordered" evidence="11">
    <location>
        <begin position="416"/>
        <end position="459"/>
    </location>
</feature>
<comment type="caution">
    <text evidence="13">The sequence shown here is derived from an EMBL/GenBank/DDBJ whole genome shotgun (WGS) entry which is preliminary data.</text>
</comment>
<feature type="compositionally biased region" description="Gly residues" evidence="11">
    <location>
        <begin position="540"/>
        <end position="558"/>
    </location>
</feature>
<dbReference type="OrthoDB" id="60033at2759"/>
<evidence type="ECO:0000256" key="5">
    <source>
        <dbReference type="ARBA" id="ARBA00023125"/>
    </source>
</evidence>
<organism evidence="13 14">
    <name type="scientific">Cyclocybe aegerita</name>
    <name type="common">Black poplar mushroom</name>
    <name type="synonym">Agrocybe aegerita</name>
    <dbReference type="NCBI Taxonomy" id="1973307"/>
    <lineage>
        <taxon>Eukaryota</taxon>
        <taxon>Fungi</taxon>
        <taxon>Dikarya</taxon>
        <taxon>Basidiomycota</taxon>
        <taxon>Agaricomycotina</taxon>
        <taxon>Agaricomycetes</taxon>
        <taxon>Agaricomycetidae</taxon>
        <taxon>Agaricales</taxon>
        <taxon>Agaricineae</taxon>
        <taxon>Bolbitiaceae</taxon>
        <taxon>Cyclocybe</taxon>
    </lineage>
</organism>
<keyword evidence="5" id="KW-0238">DNA-binding</keyword>
<keyword evidence="7" id="KW-0539">Nucleus</keyword>
<comment type="subcellular location">
    <subcellularLocation>
        <location evidence="1">Nucleus</location>
    </subcellularLocation>
</comment>
<dbReference type="SUPFAM" id="SSF52172">
    <property type="entry name" value="CheY-like"/>
    <property type="match status" value="1"/>
</dbReference>
<keyword evidence="14" id="KW-1185">Reference proteome</keyword>
<keyword evidence="6" id="KW-0804">Transcription</keyword>
<feature type="coiled-coil region" evidence="10">
    <location>
        <begin position="353"/>
        <end position="380"/>
    </location>
</feature>
<comment type="subunit">
    <text evidence="8">Homotrimer. Homotrimerization increases the affinity of HSF1 to DNA. Interacts with transcriptional coregulator SSA1 on chromatin.</text>
</comment>
<dbReference type="Pfam" id="PF00447">
    <property type="entry name" value="HSF_DNA-bind"/>
    <property type="match status" value="1"/>
</dbReference>
<proteinExistence type="predicted"/>
<dbReference type="PANTHER" id="PTHR45339:SF1">
    <property type="entry name" value="HYBRID SIGNAL TRANSDUCTION HISTIDINE KINASE J"/>
    <property type="match status" value="1"/>
</dbReference>
<dbReference type="GO" id="GO:0043565">
    <property type="term" value="F:sequence-specific DNA binding"/>
    <property type="evidence" value="ECO:0007669"/>
    <property type="project" value="InterPro"/>
</dbReference>
<feature type="domain" description="Response regulatory" evidence="12">
    <location>
        <begin position="988"/>
        <end position="1102"/>
    </location>
</feature>
<dbReference type="Proteomes" id="UP000467700">
    <property type="component" value="Unassembled WGS sequence"/>
</dbReference>
<dbReference type="FunFam" id="1.10.10.10:FF:000027">
    <property type="entry name" value="Heat shock transcription factor 1"/>
    <property type="match status" value="1"/>
</dbReference>
<feature type="compositionally biased region" description="Low complexity" evidence="11">
    <location>
        <begin position="38"/>
        <end position="54"/>
    </location>
</feature>
<feature type="compositionally biased region" description="Low complexity" evidence="11">
    <location>
        <begin position="438"/>
        <end position="459"/>
    </location>
</feature>
<evidence type="ECO:0000256" key="8">
    <source>
        <dbReference type="ARBA" id="ARBA00062171"/>
    </source>
</evidence>
<dbReference type="Gene3D" id="3.40.50.2300">
    <property type="match status" value="1"/>
</dbReference>
<dbReference type="PRINTS" id="PR00056">
    <property type="entry name" value="HSFDOMAIN"/>
</dbReference>
<feature type="compositionally biased region" description="Gly residues" evidence="11">
    <location>
        <begin position="609"/>
        <end position="619"/>
    </location>
</feature>
<feature type="compositionally biased region" description="Low complexity" evidence="11">
    <location>
        <begin position="174"/>
        <end position="184"/>
    </location>
</feature>
<feature type="modified residue" description="4-aspartylphosphate" evidence="9">
    <location>
        <position position="1037"/>
    </location>
</feature>
<feature type="compositionally biased region" description="Basic and acidic residues" evidence="11">
    <location>
        <begin position="159"/>
        <end position="173"/>
    </location>
</feature>
<feature type="compositionally biased region" description="Low complexity" evidence="11">
    <location>
        <begin position="747"/>
        <end position="757"/>
    </location>
</feature>
<feature type="compositionally biased region" description="Low complexity" evidence="11">
    <location>
        <begin position="305"/>
        <end position="321"/>
    </location>
</feature>
<feature type="compositionally biased region" description="Low complexity" evidence="11">
    <location>
        <begin position="620"/>
        <end position="629"/>
    </location>
</feature>
<evidence type="ECO:0000313" key="13">
    <source>
        <dbReference type="EMBL" id="CAA7271170.1"/>
    </source>
</evidence>
<evidence type="ECO:0000256" key="6">
    <source>
        <dbReference type="ARBA" id="ARBA00023163"/>
    </source>
</evidence>
<feature type="compositionally biased region" description="Basic and acidic residues" evidence="11">
    <location>
        <begin position="1244"/>
        <end position="1268"/>
    </location>
</feature>
<keyword evidence="10" id="KW-0175">Coiled coil</keyword>
<feature type="compositionally biased region" description="Polar residues" evidence="11">
    <location>
        <begin position="78"/>
        <end position="113"/>
    </location>
</feature>
<evidence type="ECO:0000256" key="1">
    <source>
        <dbReference type="ARBA" id="ARBA00004123"/>
    </source>
</evidence>
<evidence type="ECO:0000256" key="2">
    <source>
        <dbReference type="ARBA" id="ARBA00022553"/>
    </source>
</evidence>
<reference evidence="13 14" key="1">
    <citation type="submission" date="2020-01" db="EMBL/GenBank/DDBJ databases">
        <authorList>
            <person name="Gupta K D."/>
        </authorList>
    </citation>
    <scope>NUCLEOTIDE SEQUENCE [LARGE SCALE GENOMIC DNA]</scope>
</reference>
<dbReference type="SUPFAM" id="SSF46785">
    <property type="entry name" value="Winged helix' DNA-binding domain"/>
    <property type="match status" value="1"/>
</dbReference>
<evidence type="ECO:0000256" key="11">
    <source>
        <dbReference type="SAM" id="MobiDB-lite"/>
    </source>
</evidence>
<dbReference type="SMART" id="SM00448">
    <property type="entry name" value="REC"/>
    <property type="match status" value="1"/>
</dbReference>
<feature type="region of interest" description="Disordered" evidence="11">
    <location>
        <begin position="687"/>
        <end position="815"/>
    </location>
</feature>
<dbReference type="InterPro" id="IPR000232">
    <property type="entry name" value="HSF_DNA-bd"/>
</dbReference>
<dbReference type="PROSITE" id="PS50110">
    <property type="entry name" value="RESPONSE_REGULATORY"/>
    <property type="match status" value="1"/>
</dbReference>
<dbReference type="FunFam" id="3.40.50.2300:FF:000212">
    <property type="entry name" value="Stress response regulator/HFS transcription factor"/>
    <property type="match status" value="1"/>
</dbReference>
<dbReference type="GO" id="GO:0000160">
    <property type="term" value="P:phosphorelay signal transduction system"/>
    <property type="evidence" value="ECO:0007669"/>
    <property type="project" value="UniProtKB-KW"/>
</dbReference>
<feature type="compositionally biased region" description="Gly residues" evidence="11">
    <location>
        <begin position="907"/>
        <end position="916"/>
    </location>
</feature>
<evidence type="ECO:0000313" key="14">
    <source>
        <dbReference type="Proteomes" id="UP000467700"/>
    </source>
</evidence>
<gene>
    <name evidence="13" type="ORF">AAE3_LOCUS13273</name>
</gene>
<keyword evidence="2 9" id="KW-0597">Phosphoprotein</keyword>
<feature type="region of interest" description="Disordered" evidence="11">
    <location>
        <begin position="481"/>
        <end position="500"/>
    </location>
</feature>
<feature type="region of interest" description="Disordered" evidence="11">
    <location>
        <begin position="1138"/>
        <end position="1167"/>
    </location>
</feature>
<protein>
    <recommendedName>
        <fullName evidence="12">Response regulatory domain-containing protein</fullName>
    </recommendedName>
</protein>
<dbReference type="InterPro" id="IPR036390">
    <property type="entry name" value="WH_DNA-bd_sf"/>
</dbReference>
<feature type="region of interest" description="Disordered" evidence="11">
    <location>
        <begin position="1220"/>
        <end position="1268"/>
    </location>
</feature>